<feature type="transmembrane region" description="Helical" evidence="1">
    <location>
        <begin position="137"/>
        <end position="156"/>
    </location>
</feature>
<dbReference type="AlphaFoldDB" id="A0A0F9R8T9"/>
<proteinExistence type="predicted"/>
<keyword evidence="1" id="KW-1133">Transmembrane helix</keyword>
<name>A0A0F9R8T9_9ZZZZ</name>
<evidence type="ECO:0000256" key="1">
    <source>
        <dbReference type="SAM" id="Phobius"/>
    </source>
</evidence>
<sequence>MPRESFQEFRQIIQGKKLEKKKKKKDWWHSIFTFFSRYITWILVRTRINANFITITGLIIALLGLVFIGIGNNLFIIIGFILLYIYYISDEVDGEVARYKKQTSLQGVYYDEIAHLFFQGWFFFTFGYSLYRINSEFLYIILGIIATFFLLGIRIIRKIATVAAPKSNLKHLIEEKNVKDGNETETKKSFFGIIKGIALNLTNAFSHTHIITTIFFIGYLLYINFGLNQILNLIMIGYVIFMLFVFLTFMIIKSRTIEKDVIKVLQSLN</sequence>
<dbReference type="GO" id="GO:0008654">
    <property type="term" value="P:phospholipid biosynthetic process"/>
    <property type="evidence" value="ECO:0007669"/>
    <property type="project" value="InterPro"/>
</dbReference>
<dbReference type="InterPro" id="IPR000462">
    <property type="entry name" value="CDP-OH_P_trans"/>
</dbReference>
<feature type="transmembrane region" description="Helical" evidence="1">
    <location>
        <begin position="56"/>
        <end position="87"/>
    </location>
</feature>
<evidence type="ECO:0000313" key="2">
    <source>
        <dbReference type="EMBL" id="KKN51254.1"/>
    </source>
</evidence>
<organism evidence="2">
    <name type="scientific">marine sediment metagenome</name>
    <dbReference type="NCBI Taxonomy" id="412755"/>
    <lineage>
        <taxon>unclassified sequences</taxon>
        <taxon>metagenomes</taxon>
        <taxon>ecological metagenomes</taxon>
    </lineage>
</organism>
<feature type="transmembrane region" description="Helical" evidence="1">
    <location>
        <begin position="197"/>
        <end position="223"/>
    </location>
</feature>
<keyword evidence="1" id="KW-0812">Transmembrane</keyword>
<comment type="caution">
    <text evidence="2">The sequence shown here is derived from an EMBL/GenBank/DDBJ whole genome shotgun (WGS) entry which is preliminary data.</text>
</comment>
<feature type="transmembrane region" description="Helical" evidence="1">
    <location>
        <begin position="108"/>
        <end position="131"/>
    </location>
</feature>
<feature type="transmembrane region" description="Helical" evidence="1">
    <location>
        <begin position="229"/>
        <end position="252"/>
    </location>
</feature>
<dbReference type="InterPro" id="IPR043130">
    <property type="entry name" value="CDP-OH_PTrfase_TM_dom"/>
</dbReference>
<dbReference type="Gene3D" id="1.20.120.1760">
    <property type="match status" value="1"/>
</dbReference>
<evidence type="ECO:0008006" key="3">
    <source>
        <dbReference type="Google" id="ProtNLM"/>
    </source>
</evidence>
<reference evidence="2" key="1">
    <citation type="journal article" date="2015" name="Nature">
        <title>Complex archaea that bridge the gap between prokaryotes and eukaryotes.</title>
        <authorList>
            <person name="Spang A."/>
            <person name="Saw J.H."/>
            <person name="Jorgensen S.L."/>
            <person name="Zaremba-Niedzwiedzka K."/>
            <person name="Martijn J."/>
            <person name="Lind A.E."/>
            <person name="van Eijk R."/>
            <person name="Schleper C."/>
            <person name="Guy L."/>
            <person name="Ettema T.J."/>
        </authorList>
    </citation>
    <scope>NUCLEOTIDE SEQUENCE</scope>
</reference>
<gene>
    <name evidence="2" type="ORF">LCGC14_0624540</name>
</gene>
<dbReference type="Pfam" id="PF01066">
    <property type="entry name" value="CDP-OH_P_transf"/>
    <property type="match status" value="1"/>
</dbReference>
<dbReference type="GO" id="GO:0016020">
    <property type="term" value="C:membrane"/>
    <property type="evidence" value="ECO:0007669"/>
    <property type="project" value="InterPro"/>
</dbReference>
<dbReference type="EMBL" id="LAZR01001071">
    <property type="protein sequence ID" value="KKN51254.1"/>
    <property type="molecule type" value="Genomic_DNA"/>
</dbReference>
<dbReference type="GO" id="GO:0016780">
    <property type="term" value="F:phosphotransferase activity, for other substituted phosphate groups"/>
    <property type="evidence" value="ECO:0007669"/>
    <property type="project" value="InterPro"/>
</dbReference>
<accession>A0A0F9R8T9</accession>
<keyword evidence="1" id="KW-0472">Membrane</keyword>
<protein>
    <recommendedName>
        <fullName evidence="3">CDP-alcohol phosphatidyltransferase family protein</fullName>
    </recommendedName>
</protein>
<feature type="transmembrane region" description="Helical" evidence="1">
    <location>
        <begin position="27"/>
        <end position="44"/>
    </location>
</feature>